<evidence type="ECO:0000313" key="2">
    <source>
        <dbReference type="EMBL" id="PIV00657.1"/>
    </source>
</evidence>
<dbReference type="AlphaFoldDB" id="A0A2M7BC31"/>
<evidence type="ECO:0000313" key="3">
    <source>
        <dbReference type="Proteomes" id="UP000229631"/>
    </source>
</evidence>
<dbReference type="PANTHER" id="PTHR46889:SF4">
    <property type="entry name" value="TRANSPOSASE INSO FOR INSERTION SEQUENCE ELEMENT IS911B-RELATED"/>
    <property type="match status" value="1"/>
</dbReference>
<feature type="domain" description="Integrase catalytic" evidence="1">
    <location>
        <begin position="1"/>
        <end position="128"/>
    </location>
</feature>
<gene>
    <name evidence="2" type="ORF">COS54_02475</name>
</gene>
<dbReference type="InterPro" id="IPR050900">
    <property type="entry name" value="Transposase_IS3/IS150/IS904"/>
</dbReference>
<reference evidence="3" key="1">
    <citation type="submission" date="2017-09" db="EMBL/GenBank/DDBJ databases">
        <title>Depth-based differentiation of microbial function through sediment-hosted aquifers and enrichment of novel symbionts in the deep terrestrial subsurface.</title>
        <authorList>
            <person name="Probst A.J."/>
            <person name="Ladd B."/>
            <person name="Jarett J.K."/>
            <person name="Geller-Mcgrath D.E."/>
            <person name="Sieber C.M.K."/>
            <person name="Emerson J.B."/>
            <person name="Anantharaman K."/>
            <person name="Thomas B.C."/>
            <person name="Malmstrom R."/>
            <person name="Stieglmeier M."/>
            <person name="Klingl A."/>
            <person name="Woyke T."/>
            <person name="Ryan C.M."/>
            <person name="Banfield J.F."/>
        </authorList>
    </citation>
    <scope>NUCLEOTIDE SEQUENCE [LARGE SCALE GENOMIC DNA]</scope>
</reference>
<dbReference type="Proteomes" id="UP000229631">
    <property type="component" value="Unassembled WGS sequence"/>
</dbReference>
<dbReference type="InterPro" id="IPR001584">
    <property type="entry name" value="Integrase_cat-core"/>
</dbReference>
<dbReference type="PROSITE" id="PS50994">
    <property type="entry name" value="INTEGRASE"/>
    <property type="match status" value="1"/>
</dbReference>
<dbReference type="InterPro" id="IPR036397">
    <property type="entry name" value="RNaseH_sf"/>
</dbReference>
<feature type="non-terminal residue" evidence="2">
    <location>
        <position position="1"/>
    </location>
</feature>
<proteinExistence type="predicted"/>
<evidence type="ECO:0000259" key="1">
    <source>
        <dbReference type="PROSITE" id="PS50994"/>
    </source>
</evidence>
<organism evidence="2 3">
    <name type="scientific">Candidatus Shapirobacteria bacterium CG03_land_8_20_14_0_80_39_12</name>
    <dbReference type="NCBI Taxonomy" id="1974879"/>
    <lineage>
        <taxon>Bacteria</taxon>
        <taxon>Candidatus Shapironibacteriota</taxon>
    </lineage>
</organism>
<name>A0A2M7BC31_9BACT</name>
<dbReference type="GO" id="GO:0003676">
    <property type="term" value="F:nucleic acid binding"/>
    <property type="evidence" value="ECO:0007669"/>
    <property type="project" value="InterPro"/>
</dbReference>
<dbReference type="SUPFAM" id="SSF53098">
    <property type="entry name" value="Ribonuclease H-like"/>
    <property type="match status" value="1"/>
</dbReference>
<dbReference type="Pfam" id="PF13683">
    <property type="entry name" value="rve_3"/>
    <property type="match status" value="1"/>
</dbReference>
<accession>A0A2M7BC31</accession>
<dbReference type="Gene3D" id="3.30.420.10">
    <property type="entry name" value="Ribonuclease H-like superfamily/Ribonuclease H"/>
    <property type="match status" value="1"/>
</dbReference>
<protein>
    <recommendedName>
        <fullName evidence="1">Integrase catalytic domain-containing protein</fullName>
    </recommendedName>
</protein>
<dbReference type="InterPro" id="IPR012337">
    <property type="entry name" value="RNaseH-like_sf"/>
</dbReference>
<dbReference type="GO" id="GO:0015074">
    <property type="term" value="P:DNA integration"/>
    <property type="evidence" value="ECO:0007669"/>
    <property type="project" value="InterPro"/>
</dbReference>
<comment type="caution">
    <text evidence="2">The sequence shown here is derived from an EMBL/GenBank/DDBJ whole genome shotgun (WGS) entry which is preliminary data.</text>
</comment>
<sequence length="134" mass="15759">NEVVSCNLGNRHDSVLVLKTIKEAIKKYNQLPKYFHFDRGTENLNENCINFFKDNNIQISVSDPGSPWQNGHAESFFSRLKGETGDLNRFEDLGELTEYIYHYINYYNNDRIVTRLKTSPIKYKNQLQNQRMCS</sequence>
<dbReference type="EMBL" id="PEVC01000046">
    <property type="protein sequence ID" value="PIV00657.1"/>
    <property type="molecule type" value="Genomic_DNA"/>
</dbReference>
<dbReference type="PANTHER" id="PTHR46889">
    <property type="entry name" value="TRANSPOSASE INSF FOR INSERTION SEQUENCE IS3B-RELATED"/>
    <property type="match status" value="1"/>
</dbReference>